<dbReference type="GO" id="GO:0005524">
    <property type="term" value="F:ATP binding"/>
    <property type="evidence" value="ECO:0007669"/>
    <property type="project" value="InterPro"/>
</dbReference>
<dbReference type="GO" id="GO:0046872">
    <property type="term" value="F:metal ion binding"/>
    <property type="evidence" value="ECO:0007669"/>
    <property type="project" value="UniProtKB-KW"/>
</dbReference>
<keyword evidence="5 8" id="KW-1133">Transmembrane helix</keyword>
<feature type="transmembrane region" description="Helical" evidence="8">
    <location>
        <begin position="527"/>
        <end position="548"/>
    </location>
</feature>
<dbReference type="GO" id="GO:0005802">
    <property type="term" value="C:trans-Golgi network"/>
    <property type="evidence" value="ECO:0007669"/>
    <property type="project" value="TreeGrafter"/>
</dbReference>
<dbReference type="GO" id="GO:0045332">
    <property type="term" value="P:phospholipid translocation"/>
    <property type="evidence" value="ECO:0007669"/>
    <property type="project" value="TreeGrafter"/>
</dbReference>
<evidence type="ECO:0000313" key="11">
    <source>
        <dbReference type="Proteomes" id="UP000293045"/>
    </source>
</evidence>
<feature type="transmembrane region" description="Helical" evidence="8">
    <location>
        <begin position="581"/>
        <end position="600"/>
    </location>
</feature>
<keyword evidence="6 8" id="KW-0472">Membrane</keyword>
<gene>
    <name evidence="10" type="ORF">CWI39_0343p0010</name>
</gene>
<feature type="compositionally biased region" description="Low complexity" evidence="7">
    <location>
        <begin position="308"/>
        <end position="322"/>
    </location>
</feature>
<accession>A0A4V2JWA8</accession>
<dbReference type="NCBIfam" id="TIGR01494">
    <property type="entry name" value="ATPase_P-type"/>
    <property type="match status" value="1"/>
</dbReference>
<protein>
    <submittedName>
        <fullName evidence="10">Phospholipid-transporting ATPase</fullName>
    </submittedName>
</protein>
<evidence type="ECO:0000256" key="7">
    <source>
        <dbReference type="SAM" id="MobiDB-lite"/>
    </source>
</evidence>
<dbReference type="SUPFAM" id="SSF81660">
    <property type="entry name" value="Metal cation-transporting ATPase, ATP-binding domain N"/>
    <property type="match status" value="1"/>
</dbReference>
<keyword evidence="4" id="KW-0460">Magnesium</keyword>
<dbReference type="GO" id="GO:0005768">
    <property type="term" value="C:endosome"/>
    <property type="evidence" value="ECO:0007669"/>
    <property type="project" value="TreeGrafter"/>
</dbReference>
<evidence type="ECO:0000256" key="1">
    <source>
        <dbReference type="ARBA" id="ARBA00004141"/>
    </source>
</evidence>
<dbReference type="VEuPathDB" id="MicrosporidiaDB:CWI36_0703p0020"/>
<proteinExistence type="predicted"/>
<feature type="compositionally biased region" description="Polar residues" evidence="7">
    <location>
        <begin position="26"/>
        <end position="35"/>
    </location>
</feature>
<dbReference type="GO" id="GO:0006890">
    <property type="term" value="P:retrograde vesicle-mediated transport, Golgi to endoplasmic reticulum"/>
    <property type="evidence" value="ECO:0007669"/>
    <property type="project" value="TreeGrafter"/>
</dbReference>
<evidence type="ECO:0000256" key="6">
    <source>
        <dbReference type="ARBA" id="ARBA00023136"/>
    </source>
</evidence>
<feature type="transmembrane region" description="Helical" evidence="8">
    <location>
        <begin position="606"/>
        <end position="630"/>
    </location>
</feature>
<comment type="subcellular location">
    <subcellularLocation>
        <location evidence="1">Membrane</location>
        <topology evidence="1">Multi-pass membrane protein</topology>
    </subcellularLocation>
</comment>
<dbReference type="Pfam" id="PF13246">
    <property type="entry name" value="Cation_ATPase"/>
    <property type="match status" value="1"/>
</dbReference>
<dbReference type="Pfam" id="PF16212">
    <property type="entry name" value="PhoLip_ATPase_C"/>
    <property type="match status" value="1"/>
</dbReference>
<reference evidence="10 11" key="1">
    <citation type="submission" date="2017-12" db="EMBL/GenBank/DDBJ databases">
        <authorList>
            <person name="Pombert J.-F."/>
            <person name="Haag K.L."/>
            <person name="Ebert D."/>
        </authorList>
    </citation>
    <scope>NUCLEOTIDE SEQUENCE [LARGE SCALE GENOMIC DNA]</scope>
    <source>
        <strain evidence="10">IL-BN-2</strain>
    </source>
</reference>
<dbReference type="Gene3D" id="3.40.50.1000">
    <property type="entry name" value="HAD superfamily/HAD-like"/>
    <property type="match status" value="1"/>
</dbReference>
<feature type="transmembrane region" description="Helical" evidence="8">
    <location>
        <begin position="554"/>
        <end position="574"/>
    </location>
</feature>
<dbReference type="GO" id="GO:0016887">
    <property type="term" value="F:ATP hydrolysis activity"/>
    <property type="evidence" value="ECO:0007669"/>
    <property type="project" value="InterPro"/>
</dbReference>
<evidence type="ECO:0000313" key="10">
    <source>
        <dbReference type="EMBL" id="TBU07262.1"/>
    </source>
</evidence>
<comment type="caution">
    <text evidence="10">The sequence shown here is derived from an EMBL/GenBank/DDBJ whole genome shotgun (WGS) entry which is preliminary data.</text>
</comment>
<dbReference type="InterPro" id="IPR023299">
    <property type="entry name" value="ATPase_P-typ_cyto_dom_N"/>
</dbReference>
<dbReference type="InterPro" id="IPR036412">
    <property type="entry name" value="HAD-like_sf"/>
</dbReference>
<feature type="region of interest" description="Disordered" evidence="7">
    <location>
        <begin position="1"/>
        <end position="63"/>
    </location>
</feature>
<dbReference type="InterPro" id="IPR023298">
    <property type="entry name" value="ATPase_P-typ_TM_dom_sf"/>
</dbReference>
<dbReference type="EMBL" id="PIXR01000343">
    <property type="protein sequence ID" value="TBU07262.1"/>
    <property type="molecule type" value="Genomic_DNA"/>
</dbReference>
<feature type="transmembrane region" description="Helical" evidence="8">
    <location>
        <begin position="480"/>
        <end position="499"/>
    </location>
</feature>
<evidence type="ECO:0000256" key="5">
    <source>
        <dbReference type="ARBA" id="ARBA00022989"/>
    </source>
</evidence>
<dbReference type="InterPro" id="IPR023214">
    <property type="entry name" value="HAD_sf"/>
</dbReference>
<feature type="compositionally biased region" description="Basic and acidic residues" evidence="7">
    <location>
        <begin position="1"/>
        <end position="15"/>
    </location>
</feature>
<dbReference type="Gene3D" id="3.40.1110.10">
    <property type="entry name" value="Calcium-transporting ATPase, cytoplasmic domain N"/>
    <property type="match status" value="1"/>
</dbReference>
<evidence type="ECO:0000256" key="4">
    <source>
        <dbReference type="ARBA" id="ARBA00022842"/>
    </source>
</evidence>
<dbReference type="PANTHER" id="PTHR24092">
    <property type="entry name" value="PROBABLE PHOSPHOLIPID-TRANSPORTING ATPASE"/>
    <property type="match status" value="1"/>
</dbReference>
<keyword evidence="2 8" id="KW-0812">Transmembrane</keyword>
<dbReference type="Proteomes" id="UP000293045">
    <property type="component" value="Unassembled WGS sequence"/>
</dbReference>
<dbReference type="VEuPathDB" id="MicrosporidiaDB:CWI36_1968p0010"/>
<dbReference type="SUPFAM" id="SSF81665">
    <property type="entry name" value="Calcium ATPase, transmembrane domain M"/>
    <property type="match status" value="1"/>
</dbReference>
<evidence type="ECO:0000256" key="8">
    <source>
        <dbReference type="SAM" id="Phobius"/>
    </source>
</evidence>
<dbReference type="GO" id="GO:0005886">
    <property type="term" value="C:plasma membrane"/>
    <property type="evidence" value="ECO:0007669"/>
    <property type="project" value="TreeGrafter"/>
</dbReference>
<evidence type="ECO:0000259" key="9">
    <source>
        <dbReference type="Pfam" id="PF16212"/>
    </source>
</evidence>
<dbReference type="GO" id="GO:0140326">
    <property type="term" value="F:ATPase-coupled intramembrane lipid transporter activity"/>
    <property type="evidence" value="ECO:0007669"/>
    <property type="project" value="TreeGrafter"/>
</dbReference>
<feature type="compositionally biased region" description="Low complexity" evidence="7">
    <location>
        <begin position="36"/>
        <end position="63"/>
    </location>
</feature>
<keyword evidence="3" id="KW-0479">Metal-binding</keyword>
<feature type="transmembrane region" description="Helical" evidence="8">
    <location>
        <begin position="454"/>
        <end position="474"/>
    </location>
</feature>
<dbReference type="AlphaFoldDB" id="A0A4V2JWA8"/>
<dbReference type="GO" id="GO:0006897">
    <property type="term" value="P:endocytosis"/>
    <property type="evidence" value="ECO:0007669"/>
    <property type="project" value="TreeGrafter"/>
</dbReference>
<feature type="compositionally biased region" description="Polar residues" evidence="7">
    <location>
        <begin position="288"/>
        <end position="307"/>
    </location>
</feature>
<name>A0A4V2JWA8_9MICR</name>
<dbReference type="SUPFAM" id="SSF56784">
    <property type="entry name" value="HAD-like"/>
    <property type="match status" value="1"/>
</dbReference>
<feature type="region of interest" description="Disordered" evidence="7">
    <location>
        <begin position="241"/>
        <end position="322"/>
    </location>
</feature>
<dbReference type="InterPro" id="IPR001757">
    <property type="entry name" value="P_typ_ATPase"/>
</dbReference>
<dbReference type="PANTHER" id="PTHR24092:SF5">
    <property type="entry name" value="PHOSPHOLIPID-TRANSPORTING ATPASE"/>
    <property type="match status" value="1"/>
</dbReference>
<evidence type="ECO:0000256" key="3">
    <source>
        <dbReference type="ARBA" id="ARBA00022723"/>
    </source>
</evidence>
<feature type="domain" description="P-type ATPase C-terminal" evidence="9">
    <location>
        <begin position="415"/>
        <end position="640"/>
    </location>
</feature>
<dbReference type="InterPro" id="IPR032630">
    <property type="entry name" value="P_typ_ATPase_c"/>
</dbReference>
<sequence>SDKDKGYISSDKDSNKGYSGKDSSKGYINNTPSIDTNPNTNHTNPNTNHHTNNHTNHPNTNNPTIVMYLKGADTVMRTRVKYNDWLDEEVDNMAREGLRTLVIAMKYLKVEEYKEFNSLYELASLSVNDRNKEMNSVLDSFQNNMTLLGLTGVEDKLQDNVRVSIESLRNAGIKVWMLTGDKIETACSIAVSSKLFRRSDVYCVVEGLKTREEGYETMCMLTGSVGIMGGDVGGVGMGGGGMDGGVSNKDGGRDSNYRGVSNKDSNYRGVSNSSNKQHTFSNKDSKQHPFSNTTNKQHPLSNTTNKQHPFNTNNPHNNPHNNNITPYDAIVIDGTSLQVMLDNFATEFIRISCNLSAVVCCRVSPTQKGVIAKVLRSMNKGRVCCIGDGGNDVSMITESDVGVGIVGKEGNQASLAADFSILRFCDILPLILWHGRNCLLGTGRLSHFIIHRGTIISVMQAIFCSLFLFSPINLYQGKILVGYVTLYTFFPVFCIIVSYDVKRRTVMEYPELYYELNRRKVLSIKSFAIWNVISFYQGSIIMLLSFYFFEHELFSIVTITFSCLIVNEILMVGLSVRMSRLMVYAMGLSVFFYFLSFFILKDELRMPVGVFKFLGSVLVISMCAIVFSLVQKAWSRYFAPPMHTKLEVY</sequence>
<feature type="non-terminal residue" evidence="10">
    <location>
        <position position="1"/>
    </location>
</feature>
<evidence type="ECO:0000256" key="2">
    <source>
        <dbReference type="ARBA" id="ARBA00022692"/>
    </source>
</evidence>
<organism evidence="10 11">
    <name type="scientific">Hamiltosporidium magnivora</name>
    <dbReference type="NCBI Taxonomy" id="148818"/>
    <lineage>
        <taxon>Eukaryota</taxon>
        <taxon>Fungi</taxon>
        <taxon>Fungi incertae sedis</taxon>
        <taxon>Microsporidia</taxon>
        <taxon>Dubosqiidae</taxon>
        <taxon>Hamiltosporidium</taxon>
    </lineage>
</organism>
<dbReference type="VEuPathDB" id="MicrosporidiaDB:CWI39_0343p0010"/>
<feature type="compositionally biased region" description="Polar residues" evidence="7">
    <location>
        <begin position="258"/>
        <end position="280"/>
    </location>
</feature>